<dbReference type="PROSITE" id="PS50082">
    <property type="entry name" value="WD_REPEATS_2"/>
    <property type="match status" value="1"/>
</dbReference>
<dbReference type="InterPro" id="IPR056884">
    <property type="entry name" value="NPHP3-like_N"/>
</dbReference>
<name>A0A0C3J5B0_PISTI</name>
<keyword evidence="6" id="KW-1185">Reference proteome</keyword>
<feature type="region of interest" description="Disordered" evidence="3">
    <location>
        <begin position="168"/>
        <end position="189"/>
    </location>
</feature>
<dbReference type="Proteomes" id="UP000054217">
    <property type="component" value="Unassembled WGS sequence"/>
</dbReference>
<feature type="compositionally biased region" description="Polar residues" evidence="3">
    <location>
        <begin position="98"/>
        <end position="130"/>
    </location>
</feature>
<dbReference type="InterPro" id="IPR001680">
    <property type="entry name" value="WD40_rpt"/>
</dbReference>
<evidence type="ECO:0000256" key="2">
    <source>
        <dbReference type="PROSITE-ProRule" id="PRU00221"/>
    </source>
</evidence>
<evidence type="ECO:0000313" key="5">
    <source>
        <dbReference type="EMBL" id="KIN92861.1"/>
    </source>
</evidence>
<evidence type="ECO:0000256" key="3">
    <source>
        <dbReference type="SAM" id="MobiDB-lite"/>
    </source>
</evidence>
<dbReference type="InterPro" id="IPR015943">
    <property type="entry name" value="WD40/YVTN_repeat-like_dom_sf"/>
</dbReference>
<proteinExistence type="predicted"/>
<dbReference type="PANTHER" id="PTHR10039">
    <property type="entry name" value="AMELOGENIN"/>
    <property type="match status" value="1"/>
</dbReference>
<keyword evidence="1" id="KW-0677">Repeat</keyword>
<reference evidence="5 6" key="1">
    <citation type="submission" date="2014-04" db="EMBL/GenBank/DDBJ databases">
        <authorList>
            <consortium name="DOE Joint Genome Institute"/>
            <person name="Kuo A."/>
            <person name="Kohler A."/>
            <person name="Costa M.D."/>
            <person name="Nagy L.G."/>
            <person name="Floudas D."/>
            <person name="Copeland A."/>
            <person name="Barry K.W."/>
            <person name="Cichocki N."/>
            <person name="Veneault-Fourrey C."/>
            <person name="LaButti K."/>
            <person name="Lindquist E.A."/>
            <person name="Lipzen A."/>
            <person name="Lundell T."/>
            <person name="Morin E."/>
            <person name="Murat C."/>
            <person name="Sun H."/>
            <person name="Tunlid A."/>
            <person name="Henrissat B."/>
            <person name="Grigoriev I.V."/>
            <person name="Hibbett D.S."/>
            <person name="Martin F."/>
            <person name="Nordberg H.P."/>
            <person name="Cantor M.N."/>
            <person name="Hua S.X."/>
        </authorList>
    </citation>
    <scope>NUCLEOTIDE SEQUENCE [LARGE SCALE GENOMIC DNA]</scope>
    <source>
        <strain evidence="5 6">Marx 270</strain>
    </source>
</reference>
<sequence length="984" mass="108875">MHYEKVYCTCATRGGRWHVSTVPVGARKHAHSLPSPSLSPPNLTLATSIQIHQSHTEYISSCYTSMDSDQLKGRRSSSANLPSSFPPSQSKKPHASLANPSNLDRSSSQGSSQATAHISSDVQASGSASQGPMWFFSHPSEPSSRGLITGGSTNIHVDRSTYEQRGNFRAAPNYKAQRSADQPAIGSTDSMSPTSFGMDPVMNLGVGGFDLATGANIALTETQNFPDTYLKPFKDFNQVVATITKIHPYARITLGMLAAVSQMFVVQEIRNERLSRLLDTIKKVYEFLMEETTPKDMSGMRETFAKIALMTSGAVQFIKNYSATEDFWKRSGKDVEYETRDVSIAYTQALDDLMEQYRRRDDRGVGVDAFRVLEDLDLAGLARARGAGLNWTKRCIDGTRTDILTDIIDWIYDTDENVPRILWLHGQAGKGKSAIAHTVALWFENVGGVGSCFCFARDWQAEHLEEKIFRTIACDLAERDPAFRRALAGALATDDSLKTTSDVALQWRKLILEPLCKVSGRVVGNVVIVVDALDESGPERSRRDLVSVLASARAADLPRNVRILVTSRLFPDIEHALGAARHVRAASLDDVPAASEENDIRLYILKRLGHLRDVGPTEVFRIAQNAEGLFEWARLACEFVSLGRTVKNGLVKERIDNIMLLRSGGQLDALYRAILKDAIPNDRIALTRFRSVMQQIVSTVEPLSIDALSKMRSHFPANEDRYDVVAILESMAPLMSGITNRSSPVQPFHASFYDFLMDRSRSGVYFIDTSDAKDLAFATLQILCSDLQFNICRLESSYLANAEVSDLQKRIDENIPHHLSYCSRFWAQHLQKTAFDLELALLVNSIVGSEKILFWLEIISLLEVVGKGLDVLVTVKTWLHGQDGFKHTLAFIEDAIKLVQNFGSVIFHSTPHLYVSALPFIPPNTLLSKMLLPKFSGLAEVAVGVVKGWPVEQLLLHGHASIVNSVALSPDGKRIVSGSRDKTV</sequence>
<feature type="domain" description="Nephrocystin 3-like N-terminal" evidence="4">
    <location>
        <begin position="407"/>
        <end position="568"/>
    </location>
</feature>
<dbReference type="Gene3D" id="2.130.10.10">
    <property type="entry name" value="YVTN repeat-like/Quinoprotein amine dehydrogenase"/>
    <property type="match status" value="1"/>
</dbReference>
<keyword evidence="2" id="KW-0853">WD repeat</keyword>
<dbReference type="AlphaFoldDB" id="A0A0C3J5B0"/>
<dbReference type="InParanoid" id="A0A0C3J5B0"/>
<evidence type="ECO:0000313" key="6">
    <source>
        <dbReference type="Proteomes" id="UP000054217"/>
    </source>
</evidence>
<feature type="repeat" description="WD" evidence="2">
    <location>
        <begin position="956"/>
        <end position="984"/>
    </location>
</feature>
<dbReference type="Pfam" id="PF00400">
    <property type="entry name" value="WD40"/>
    <property type="match status" value="1"/>
</dbReference>
<gene>
    <name evidence="5" type="ORF">M404DRAFT_655279</name>
</gene>
<dbReference type="PANTHER" id="PTHR10039:SF14">
    <property type="entry name" value="NACHT DOMAIN-CONTAINING PROTEIN"/>
    <property type="match status" value="1"/>
</dbReference>
<dbReference type="OrthoDB" id="163438at2759"/>
<evidence type="ECO:0000259" key="4">
    <source>
        <dbReference type="Pfam" id="PF24883"/>
    </source>
</evidence>
<organism evidence="5 6">
    <name type="scientific">Pisolithus tinctorius Marx 270</name>
    <dbReference type="NCBI Taxonomy" id="870435"/>
    <lineage>
        <taxon>Eukaryota</taxon>
        <taxon>Fungi</taxon>
        <taxon>Dikarya</taxon>
        <taxon>Basidiomycota</taxon>
        <taxon>Agaricomycotina</taxon>
        <taxon>Agaricomycetes</taxon>
        <taxon>Agaricomycetidae</taxon>
        <taxon>Boletales</taxon>
        <taxon>Sclerodermatineae</taxon>
        <taxon>Pisolithaceae</taxon>
        <taxon>Pisolithus</taxon>
    </lineage>
</organism>
<feature type="non-terminal residue" evidence="5">
    <location>
        <position position="984"/>
    </location>
</feature>
<reference evidence="6" key="2">
    <citation type="submission" date="2015-01" db="EMBL/GenBank/DDBJ databases">
        <title>Evolutionary Origins and Diversification of the Mycorrhizal Mutualists.</title>
        <authorList>
            <consortium name="DOE Joint Genome Institute"/>
            <consortium name="Mycorrhizal Genomics Consortium"/>
            <person name="Kohler A."/>
            <person name="Kuo A."/>
            <person name="Nagy L.G."/>
            <person name="Floudas D."/>
            <person name="Copeland A."/>
            <person name="Barry K.W."/>
            <person name="Cichocki N."/>
            <person name="Veneault-Fourrey C."/>
            <person name="LaButti K."/>
            <person name="Lindquist E.A."/>
            <person name="Lipzen A."/>
            <person name="Lundell T."/>
            <person name="Morin E."/>
            <person name="Murat C."/>
            <person name="Riley R."/>
            <person name="Ohm R."/>
            <person name="Sun H."/>
            <person name="Tunlid A."/>
            <person name="Henrissat B."/>
            <person name="Grigoriev I.V."/>
            <person name="Hibbett D.S."/>
            <person name="Martin F."/>
        </authorList>
    </citation>
    <scope>NUCLEOTIDE SEQUENCE [LARGE SCALE GENOMIC DNA]</scope>
    <source>
        <strain evidence="6">Marx 270</strain>
    </source>
</reference>
<feature type="region of interest" description="Disordered" evidence="3">
    <location>
        <begin position="69"/>
        <end position="152"/>
    </location>
</feature>
<dbReference type="SUPFAM" id="SSF50978">
    <property type="entry name" value="WD40 repeat-like"/>
    <property type="match status" value="1"/>
</dbReference>
<dbReference type="Pfam" id="PF24883">
    <property type="entry name" value="NPHP3_N"/>
    <property type="match status" value="1"/>
</dbReference>
<dbReference type="InterPro" id="IPR027417">
    <property type="entry name" value="P-loop_NTPase"/>
</dbReference>
<dbReference type="InterPro" id="IPR036322">
    <property type="entry name" value="WD40_repeat_dom_sf"/>
</dbReference>
<protein>
    <recommendedName>
        <fullName evidence="4">Nephrocystin 3-like N-terminal domain-containing protein</fullName>
    </recommendedName>
</protein>
<dbReference type="HOGENOM" id="CLU_000288_6_0_1"/>
<evidence type="ECO:0000256" key="1">
    <source>
        <dbReference type="ARBA" id="ARBA00022737"/>
    </source>
</evidence>
<dbReference type="SUPFAM" id="SSF52540">
    <property type="entry name" value="P-loop containing nucleoside triphosphate hydrolases"/>
    <property type="match status" value="1"/>
</dbReference>
<dbReference type="EMBL" id="KN832329">
    <property type="protein sequence ID" value="KIN92861.1"/>
    <property type="molecule type" value="Genomic_DNA"/>
</dbReference>
<dbReference type="Gene3D" id="3.40.50.300">
    <property type="entry name" value="P-loop containing nucleotide triphosphate hydrolases"/>
    <property type="match status" value="1"/>
</dbReference>
<dbReference type="STRING" id="870435.A0A0C3J5B0"/>
<accession>A0A0C3J5B0</accession>
<dbReference type="PROSITE" id="PS50294">
    <property type="entry name" value="WD_REPEATS_REGION"/>
    <property type="match status" value="1"/>
</dbReference>